<sequence length="570" mass="64506">MNSRYLKYLRGSSGIALIAGTLAVLLFLSVFFDHAYFDFVSRIAVVGLLACAVLAFLQAKRSRNYRKVMKFKDSLLDSVFDNVAIGFCVFDENFRLLKWNDRYVELIEIDPERLTPETTFREMVGWNFENYVNVGDDREEFVSSSIEKIEQRISGTVDRQFASGKIIEISYSLRREGGFIMTVTDVTSNRMAEQSLRENEDRYRRMVELSPDAIVAHKGGFIIYVNEAALTLFNKKDRHDLIGQRIAGYFPYSDSDSLDVYFGAADDVERINNLPSLKSKVIREDGAQVNVEMDASALFYGDRIVMQLVIRDISAQMQIEEFLKQAKDEAEYAAQIKGKFLANMSHELRTPLNAVIGFSEVIISQIFGPVGSAKYLEYAHDINASGHHLLELINDILDFSKIEAGEQKINEEEVEVDVLVNECIRLTQQRAIENDINIKLEFDPLLPQIFADRRMIKQILINLLSNAVKFTPTGGRIVTSVQLLEDEGLKISVSDNGIGIHEDDIEKALTPFVQVDSEKSRKYHGTGLGLPLSKNLAEMHEGRLELTSKYGEGTVVTLFLPKDRIRQKAA</sequence>
<dbReference type="SMART" id="SM00091">
    <property type="entry name" value="PAS"/>
    <property type="match status" value="2"/>
</dbReference>
<comment type="caution">
    <text evidence="15">The sequence shown here is derived from an EMBL/GenBank/DDBJ whole genome shotgun (WGS) entry which is preliminary data.</text>
</comment>
<comment type="catalytic activity">
    <reaction evidence="1">
        <text>ATP + protein L-histidine = ADP + protein N-phospho-L-histidine.</text>
        <dbReference type="EC" id="2.7.13.3"/>
    </reaction>
</comment>
<dbReference type="InterPro" id="IPR003594">
    <property type="entry name" value="HATPase_dom"/>
</dbReference>
<evidence type="ECO:0000256" key="10">
    <source>
        <dbReference type="ARBA" id="ARBA00023012"/>
    </source>
</evidence>
<keyword evidence="13" id="KW-1133">Transmembrane helix</keyword>
<evidence type="ECO:0000256" key="8">
    <source>
        <dbReference type="ARBA" id="ARBA00022777"/>
    </source>
</evidence>
<keyword evidence="4" id="KW-1003">Cell membrane</keyword>
<evidence type="ECO:0000256" key="5">
    <source>
        <dbReference type="ARBA" id="ARBA00022553"/>
    </source>
</evidence>
<evidence type="ECO:0000256" key="1">
    <source>
        <dbReference type="ARBA" id="ARBA00000085"/>
    </source>
</evidence>
<dbReference type="Gene3D" id="1.10.287.130">
    <property type="match status" value="1"/>
</dbReference>
<dbReference type="SUPFAM" id="SSF55785">
    <property type="entry name" value="PYP-like sensor domain (PAS domain)"/>
    <property type="match status" value="2"/>
</dbReference>
<dbReference type="InterPro" id="IPR035965">
    <property type="entry name" value="PAS-like_dom_sf"/>
</dbReference>
<keyword evidence="6" id="KW-0808">Transferase</keyword>
<dbReference type="Proteomes" id="UP000445696">
    <property type="component" value="Unassembled WGS sequence"/>
</dbReference>
<dbReference type="SMART" id="SM00387">
    <property type="entry name" value="HATPase_c"/>
    <property type="match status" value="1"/>
</dbReference>
<dbReference type="GO" id="GO:0009927">
    <property type="term" value="F:histidine phosphotransfer kinase activity"/>
    <property type="evidence" value="ECO:0007669"/>
    <property type="project" value="TreeGrafter"/>
</dbReference>
<dbReference type="FunFam" id="3.30.565.10:FF:000023">
    <property type="entry name" value="PAS domain-containing sensor histidine kinase"/>
    <property type="match status" value="1"/>
</dbReference>
<dbReference type="Gene3D" id="3.30.565.10">
    <property type="entry name" value="Histidine kinase-like ATPase, C-terminal domain"/>
    <property type="match status" value="1"/>
</dbReference>
<evidence type="ECO:0000256" key="9">
    <source>
        <dbReference type="ARBA" id="ARBA00022840"/>
    </source>
</evidence>
<evidence type="ECO:0000256" key="13">
    <source>
        <dbReference type="SAM" id="Phobius"/>
    </source>
</evidence>
<feature type="domain" description="Histidine kinase" evidence="14">
    <location>
        <begin position="343"/>
        <end position="564"/>
    </location>
</feature>
<keyword evidence="11 13" id="KW-0472">Membrane</keyword>
<dbReference type="Pfam" id="PF02518">
    <property type="entry name" value="HATPase_c"/>
    <property type="match status" value="1"/>
</dbReference>
<dbReference type="EMBL" id="WTVA01000001">
    <property type="protein sequence ID" value="MZR20884.1"/>
    <property type="molecule type" value="Genomic_DNA"/>
</dbReference>
<dbReference type="CDD" id="cd00130">
    <property type="entry name" value="PAS"/>
    <property type="match status" value="1"/>
</dbReference>
<dbReference type="InterPro" id="IPR000014">
    <property type="entry name" value="PAS"/>
</dbReference>
<proteinExistence type="predicted"/>
<dbReference type="GO" id="GO:0000155">
    <property type="term" value="F:phosphorelay sensor kinase activity"/>
    <property type="evidence" value="ECO:0007669"/>
    <property type="project" value="InterPro"/>
</dbReference>
<dbReference type="SMART" id="SM00388">
    <property type="entry name" value="HisKA"/>
    <property type="match status" value="1"/>
</dbReference>
<dbReference type="AlphaFoldDB" id="A0A845MCR5"/>
<evidence type="ECO:0000256" key="12">
    <source>
        <dbReference type="SAM" id="Coils"/>
    </source>
</evidence>
<dbReference type="InterPro" id="IPR004358">
    <property type="entry name" value="Sig_transdc_His_kin-like_C"/>
</dbReference>
<evidence type="ECO:0000259" key="14">
    <source>
        <dbReference type="PROSITE" id="PS50109"/>
    </source>
</evidence>
<dbReference type="NCBIfam" id="TIGR00229">
    <property type="entry name" value="sensory_box"/>
    <property type="match status" value="1"/>
</dbReference>
<keyword evidence="16" id="KW-1185">Reference proteome</keyword>
<dbReference type="SUPFAM" id="SSF55874">
    <property type="entry name" value="ATPase domain of HSP90 chaperone/DNA topoisomerase II/histidine kinase"/>
    <property type="match status" value="1"/>
</dbReference>
<evidence type="ECO:0000313" key="15">
    <source>
        <dbReference type="EMBL" id="MZR20884.1"/>
    </source>
</evidence>
<dbReference type="SUPFAM" id="SSF47384">
    <property type="entry name" value="Homodimeric domain of signal transducing histidine kinase"/>
    <property type="match status" value="1"/>
</dbReference>
<comment type="subcellular location">
    <subcellularLocation>
        <location evidence="2">Cell membrane</location>
    </subcellularLocation>
</comment>
<keyword evidence="9" id="KW-0067">ATP-binding</keyword>
<dbReference type="EC" id="2.7.13.3" evidence="3"/>
<dbReference type="GO" id="GO:0005524">
    <property type="term" value="F:ATP binding"/>
    <property type="evidence" value="ECO:0007669"/>
    <property type="project" value="UniProtKB-KW"/>
</dbReference>
<evidence type="ECO:0000256" key="7">
    <source>
        <dbReference type="ARBA" id="ARBA00022741"/>
    </source>
</evidence>
<evidence type="ECO:0000256" key="6">
    <source>
        <dbReference type="ARBA" id="ARBA00022679"/>
    </source>
</evidence>
<keyword evidence="8" id="KW-0418">Kinase</keyword>
<reference evidence="15 16" key="1">
    <citation type="journal article" date="2014" name="Int. J. Syst. Evol. Microbiol.">
        <title>Sneathiella chungangensis sp. nov., isolated from a marine sand, and emended description of the genus Sneathiella.</title>
        <authorList>
            <person name="Siamphan C."/>
            <person name="Kim H."/>
            <person name="Lee J.S."/>
            <person name="Kim W."/>
        </authorList>
    </citation>
    <scope>NUCLEOTIDE SEQUENCE [LARGE SCALE GENOMIC DNA]</scope>
    <source>
        <strain evidence="15 16">KCTC 32476</strain>
    </source>
</reference>
<evidence type="ECO:0000256" key="11">
    <source>
        <dbReference type="ARBA" id="ARBA00023136"/>
    </source>
</evidence>
<dbReference type="InterPro" id="IPR003661">
    <property type="entry name" value="HisK_dim/P_dom"/>
</dbReference>
<dbReference type="Pfam" id="PF00512">
    <property type="entry name" value="HisKA"/>
    <property type="match status" value="1"/>
</dbReference>
<dbReference type="CDD" id="cd00082">
    <property type="entry name" value="HisKA"/>
    <property type="match status" value="1"/>
</dbReference>
<name>A0A845MCR5_9PROT</name>
<keyword evidence="13" id="KW-0812">Transmembrane</keyword>
<feature type="coiled-coil region" evidence="12">
    <location>
        <begin position="402"/>
        <end position="429"/>
    </location>
</feature>
<feature type="transmembrane region" description="Helical" evidence="13">
    <location>
        <begin position="39"/>
        <end position="57"/>
    </location>
</feature>
<dbReference type="InterPro" id="IPR036097">
    <property type="entry name" value="HisK_dim/P_sf"/>
</dbReference>
<dbReference type="PANTHER" id="PTHR43047:SF72">
    <property type="entry name" value="OSMOSENSING HISTIDINE PROTEIN KINASE SLN1"/>
    <property type="match status" value="1"/>
</dbReference>
<organism evidence="15 16">
    <name type="scientific">Sneathiella chungangensis</name>
    <dbReference type="NCBI Taxonomy" id="1418234"/>
    <lineage>
        <taxon>Bacteria</taxon>
        <taxon>Pseudomonadati</taxon>
        <taxon>Pseudomonadota</taxon>
        <taxon>Alphaproteobacteria</taxon>
        <taxon>Sneathiellales</taxon>
        <taxon>Sneathiellaceae</taxon>
        <taxon>Sneathiella</taxon>
    </lineage>
</organism>
<keyword evidence="5" id="KW-0597">Phosphoprotein</keyword>
<dbReference type="RefSeq" id="WP_161337305.1">
    <property type="nucleotide sequence ID" value="NZ_JBHSDG010000002.1"/>
</dbReference>
<dbReference type="GO" id="GO:0005886">
    <property type="term" value="C:plasma membrane"/>
    <property type="evidence" value="ECO:0007669"/>
    <property type="project" value="UniProtKB-SubCell"/>
</dbReference>
<evidence type="ECO:0000256" key="2">
    <source>
        <dbReference type="ARBA" id="ARBA00004236"/>
    </source>
</evidence>
<protein>
    <recommendedName>
        <fullName evidence="3">histidine kinase</fullName>
        <ecNumber evidence="3">2.7.13.3</ecNumber>
    </recommendedName>
</protein>
<dbReference type="Pfam" id="PF12860">
    <property type="entry name" value="PAS_7"/>
    <property type="match status" value="1"/>
</dbReference>
<evidence type="ECO:0000313" key="16">
    <source>
        <dbReference type="Proteomes" id="UP000445696"/>
    </source>
</evidence>
<dbReference type="PRINTS" id="PR00344">
    <property type="entry name" value="BCTRLSENSOR"/>
</dbReference>
<accession>A0A845MCR5</accession>
<keyword evidence="12" id="KW-0175">Coiled coil</keyword>
<keyword evidence="7" id="KW-0547">Nucleotide-binding</keyword>
<gene>
    <name evidence="15" type="ORF">GQF03_00900</name>
</gene>
<dbReference type="CDD" id="cd16922">
    <property type="entry name" value="HATPase_EvgS-ArcB-TorS-like"/>
    <property type="match status" value="1"/>
</dbReference>
<evidence type="ECO:0000256" key="4">
    <source>
        <dbReference type="ARBA" id="ARBA00022475"/>
    </source>
</evidence>
<keyword evidence="10" id="KW-0902">Two-component regulatory system</keyword>
<dbReference type="InterPro" id="IPR005467">
    <property type="entry name" value="His_kinase_dom"/>
</dbReference>
<feature type="transmembrane region" description="Helical" evidence="13">
    <location>
        <begin position="12"/>
        <end position="33"/>
    </location>
</feature>
<dbReference type="Gene3D" id="3.30.450.20">
    <property type="entry name" value="PAS domain"/>
    <property type="match status" value="2"/>
</dbReference>
<evidence type="ECO:0000256" key="3">
    <source>
        <dbReference type="ARBA" id="ARBA00012438"/>
    </source>
</evidence>
<dbReference type="InterPro" id="IPR036890">
    <property type="entry name" value="HATPase_C_sf"/>
</dbReference>
<dbReference type="Pfam" id="PF13188">
    <property type="entry name" value="PAS_8"/>
    <property type="match status" value="1"/>
</dbReference>
<dbReference type="PANTHER" id="PTHR43047">
    <property type="entry name" value="TWO-COMPONENT HISTIDINE PROTEIN KINASE"/>
    <property type="match status" value="1"/>
</dbReference>
<dbReference type="FunFam" id="1.10.287.130:FF:000038">
    <property type="entry name" value="Sensory transduction histidine kinase"/>
    <property type="match status" value="1"/>
</dbReference>
<dbReference type="OrthoDB" id="6115735at2"/>
<dbReference type="PROSITE" id="PS50109">
    <property type="entry name" value="HIS_KIN"/>
    <property type="match status" value="1"/>
</dbReference>